<dbReference type="Proteomes" id="UP001386955">
    <property type="component" value="Unassembled WGS sequence"/>
</dbReference>
<evidence type="ECO:0000313" key="6">
    <source>
        <dbReference type="EMBL" id="KAK7387834.1"/>
    </source>
</evidence>
<keyword evidence="1" id="KW-0862">Zinc</keyword>
<evidence type="ECO:0000256" key="3">
    <source>
        <dbReference type="SAM" id="MobiDB-lite"/>
    </source>
</evidence>
<evidence type="ECO:0000313" key="7">
    <source>
        <dbReference type="Proteomes" id="UP001386955"/>
    </source>
</evidence>
<evidence type="ECO:0000256" key="4">
    <source>
        <dbReference type="SAM" id="Phobius"/>
    </source>
</evidence>
<keyword evidence="1" id="KW-0863">Zinc-finger</keyword>
<evidence type="ECO:0000256" key="1">
    <source>
        <dbReference type="PROSITE-ProRule" id="PRU00175"/>
    </source>
</evidence>
<feature type="coiled-coil region" evidence="2">
    <location>
        <begin position="751"/>
        <end position="778"/>
    </location>
</feature>
<dbReference type="PANTHER" id="PTHR46405:SF2">
    <property type="entry name" value="OS05G0141500 PROTEIN"/>
    <property type="match status" value="1"/>
</dbReference>
<dbReference type="InterPro" id="IPR001841">
    <property type="entry name" value="Znf_RING"/>
</dbReference>
<dbReference type="PANTHER" id="PTHR46405">
    <property type="entry name" value="OS05G0141500 PROTEIN"/>
    <property type="match status" value="1"/>
</dbReference>
<keyword evidence="2" id="KW-0175">Coiled coil</keyword>
<dbReference type="GO" id="GO:0008270">
    <property type="term" value="F:zinc ion binding"/>
    <property type="evidence" value="ECO:0007669"/>
    <property type="project" value="UniProtKB-KW"/>
</dbReference>
<feature type="domain" description="RING-type" evidence="5">
    <location>
        <begin position="835"/>
        <end position="875"/>
    </location>
</feature>
<feature type="coiled-coil region" evidence="2">
    <location>
        <begin position="680"/>
        <end position="718"/>
    </location>
</feature>
<dbReference type="EMBL" id="JAYMYS010000006">
    <property type="protein sequence ID" value="KAK7387834.1"/>
    <property type="molecule type" value="Genomic_DNA"/>
</dbReference>
<dbReference type="AlphaFoldDB" id="A0AAN9S519"/>
<keyword evidence="4" id="KW-0812">Transmembrane</keyword>
<keyword evidence="1" id="KW-0479">Metal-binding</keyword>
<organism evidence="6 7">
    <name type="scientific">Psophocarpus tetragonolobus</name>
    <name type="common">Winged bean</name>
    <name type="synonym">Dolichos tetragonolobus</name>
    <dbReference type="NCBI Taxonomy" id="3891"/>
    <lineage>
        <taxon>Eukaryota</taxon>
        <taxon>Viridiplantae</taxon>
        <taxon>Streptophyta</taxon>
        <taxon>Embryophyta</taxon>
        <taxon>Tracheophyta</taxon>
        <taxon>Spermatophyta</taxon>
        <taxon>Magnoliopsida</taxon>
        <taxon>eudicotyledons</taxon>
        <taxon>Gunneridae</taxon>
        <taxon>Pentapetalae</taxon>
        <taxon>rosids</taxon>
        <taxon>fabids</taxon>
        <taxon>Fabales</taxon>
        <taxon>Fabaceae</taxon>
        <taxon>Papilionoideae</taxon>
        <taxon>50 kb inversion clade</taxon>
        <taxon>NPAAA clade</taxon>
        <taxon>indigoferoid/millettioid clade</taxon>
        <taxon>Phaseoleae</taxon>
        <taxon>Psophocarpus</taxon>
    </lineage>
</organism>
<feature type="compositionally biased region" description="Polar residues" evidence="3">
    <location>
        <begin position="322"/>
        <end position="335"/>
    </location>
</feature>
<dbReference type="CDD" id="cd23128">
    <property type="entry name" value="RING-HC_MIP1-like"/>
    <property type="match status" value="1"/>
</dbReference>
<dbReference type="Pfam" id="PF13920">
    <property type="entry name" value="zf-C3HC4_3"/>
    <property type="match status" value="1"/>
</dbReference>
<dbReference type="Gene3D" id="3.30.40.10">
    <property type="entry name" value="Zinc/RING finger domain, C3HC4 (zinc finger)"/>
    <property type="match status" value="1"/>
</dbReference>
<feature type="coiled-coil region" evidence="2">
    <location>
        <begin position="568"/>
        <end position="651"/>
    </location>
</feature>
<dbReference type="InterPro" id="IPR046934">
    <property type="entry name" value="PIR2-like"/>
</dbReference>
<proteinExistence type="predicted"/>
<keyword evidence="7" id="KW-1185">Reference proteome</keyword>
<comment type="caution">
    <text evidence="6">The sequence shown here is derived from an EMBL/GenBank/DDBJ whole genome shotgun (WGS) entry which is preliminary data.</text>
</comment>
<dbReference type="PROSITE" id="PS50089">
    <property type="entry name" value="ZF_RING_2"/>
    <property type="match status" value="1"/>
</dbReference>
<dbReference type="SUPFAM" id="SSF57850">
    <property type="entry name" value="RING/U-box"/>
    <property type="match status" value="1"/>
</dbReference>
<evidence type="ECO:0000256" key="2">
    <source>
        <dbReference type="SAM" id="Coils"/>
    </source>
</evidence>
<gene>
    <name evidence="6" type="ORF">VNO78_22629</name>
</gene>
<keyword evidence="4" id="KW-1133">Transmembrane helix</keyword>
<evidence type="ECO:0000259" key="5">
    <source>
        <dbReference type="PROSITE" id="PS50089"/>
    </source>
</evidence>
<dbReference type="InterPro" id="IPR013083">
    <property type="entry name" value="Znf_RING/FYVE/PHD"/>
</dbReference>
<accession>A0AAN9S519</accession>
<dbReference type="Pfam" id="PF20235">
    <property type="entry name" value="PIR2-like_helical"/>
    <property type="match status" value="1"/>
</dbReference>
<feature type="region of interest" description="Disordered" evidence="3">
    <location>
        <begin position="414"/>
        <end position="435"/>
    </location>
</feature>
<reference evidence="6 7" key="1">
    <citation type="submission" date="2024-01" db="EMBL/GenBank/DDBJ databases">
        <title>The genomes of 5 underutilized Papilionoideae crops provide insights into root nodulation and disease resistanc.</title>
        <authorList>
            <person name="Jiang F."/>
        </authorList>
    </citation>
    <scope>NUCLEOTIDE SEQUENCE [LARGE SCALE GENOMIC DNA]</scope>
    <source>
        <strain evidence="6">DUOXIRENSHENG_FW03</strain>
        <tissue evidence="6">Leaves</tissue>
    </source>
</reference>
<sequence length="889" mass="100234">MLRSLRLLEYMFLGTLLIYSLLFLLYLDHSGSLISRVAILEFRAKMISLVASCSSQMSPSVSCQEKGSRNKRKFRADPPLCEPNKITPTPQLGCLNFEFSAEKLEITPGHGQVATCLCGISQNQYDRLKPGLGLYSPGTSKVGLRRSKERPKTDEVFYANWSDFIETQLEELVLSNLHTILKSAIKKIVAYGYIEEVATIAILRPGICYGCKDTVSNIVDNTLAFLRNGQEIDTPREHYFEDIVQLEKYLLAELVCVLREVRPFFSIGDAMWCLLICDMNVSHACAMDCEPLCSLSGNNTSDGGSSGQAGIKVPELSLLRPSKSTPTSSHNSQSKKPFVTGIPNLNNLNSQIIHGTSENEGTSCGSNCIGKTFNTAGTSQFSLKEEKFGTDRKVHSGSTKKDYVLQHRSFHVEKSNRYYGSKGSSRRKKPNGLTQDKVNCNFSCNPGTSTHTAFSLDSSSESFSNSTNTSNAVHATNTIPAFCSPASSSATSTNLSLTLSSKIKPSMEPVCDNNEAPNSSYMGISYNKSSRQWIPHDGKDDMILKLVPRLQQLQNQIQEWTEWANQRVMQVARRLSKEKAELQTLRQEKEEVERLKKEKQSLEENTLKKLYEMENALCKVSGQVERATATVQKLEVEKTALRKEMEAAKLRATETAARCQEVSRKERKTQTKFQSWEKQKSLFQEELMIEKRKLAQLRQELEQARMQQEQVVGRWQQERMANEELILQSSCIRKEREEIEESWKSKEEMIKLKVERNVQRYRDDIDKVEKEIGQLRLKSESSKMVALRMGIDGRDGNRGLDKKNGTTEKEHGACFISELVIDESATGGLKRERECVMCLSEEMSVVFLPCAHQVVCTTCNQLHEKQGMQHCPSCRTPIHHRIAVCFPPT</sequence>
<feature type="region of interest" description="Disordered" evidence="3">
    <location>
        <begin position="320"/>
        <end position="340"/>
    </location>
</feature>
<feature type="transmembrane region" description="Helical" evidence="4">
    <location>
        <begin position="7"/>
        <end position="27"/>
    </location>
</feature>
<keyword evidence="4" id="KW-0472">Membrane</keyword>
<protein>
    <recommendedName>
        <fullName evidence="5">RING-type domain-containing protein</fullName>
    </recommendedName>
</protein>
<name>A0AAN9S519_PSOTE</name>
<dbReference type="InterPro" id="IPR046527">
    <property type="entry name" value="PIR2-like_helical"/>
</dbReference>